<organism evidence="5 6">
    <name type="scientific">Alkanindiges illinoisensis</name>
    <dbReference type="NCBI Taxonomy" id="197183"/>
    <lineage>
        <taxon>Bacteria</taxon>
        <taxon>Pseudomonadati</taxon>
        <taxon>Pseudomonadota</taxon>
        <taxon>Gammaproteobacteria</taxon>
        <taxon>Moraxellales</taxon>
        <taxon>Moraxellaceae</taxon>
        <taxon>Alkanindiges</taxon>
    </lineage>
</organism>
<dbReference type="EMBL" id="SNTY01000046">
    <property type="protein sequence ID" value="TEU25103.1"/>
    <property type="molecule type" value="Genomic_DNA"/>
</dbReference>
<keyword evidence="6" id="KW-1185">Reference proteome</keyword>
<dbReference type="InterPro" id="IPR003812">
    <property type="entry name" value="Fido"/>
</dbReference>
<dbReference type="RefSeq" id="WP_134244856.1">
    <property type="nucleotide sequence ID" value="NZ_SNTY01000046.1"/>
</dbReference>
<evidence type="ECO:0000313" key="5">
    <source>
        <dbReference type="EMBL" id="TEU25103.1"/>
    </source>
</evidence>
<dbReference type="SUPFAM" id="SSF140931">
    <property type="entry name" value="Fic-like"/>
    <property type="match status" value="1"/>
</dbReference>
<keyword evidence="2" id="KW-0067">ATP-binding</keyword>
<dbReference type="GO" id="GO:0005524">
    <property type="term" value="F:ATP binding"/>
    <property type="evidence" value="ECO:0007669"/>
    <property type="project" value="UniProtKB-KW"/>
</dbReference>
<feature type="active site" evidence="1">
    <location>
        <position position="227"/>
    </location>
</feature>
<accession>A0A4Y7XAQ7</accession>
<evidence type="ECO:0000256" key="1">
    <source>
        <dbReference type="PIRSR" id="PIRSR640198-1"/>
    </source>
</evidence>
<protein>
    <submittedName>
        <fullName evidence="5">Fic family protein</fullName>
    </submittedName>
</protein>
<comment type="caution">
    <text evidence="5">The sequence shown here is derived from an EMBL/GenBank/DDBJ whole genome shotgun (WGS) entry which is preliminary data.</text>
</comment>
<feature type="domain" description="Fido" evidence="4">
    <location>
        <begin position="136"/>
        <end position="296"/>
    </location>
</feature>
<evidence type="ECO:0000256" key="3">
    <source>
        <dbReference type="PIRSR" id="PIRSR640198-3"/>
    </source>
</evidence>
<dbReference type="AlphaFoldDB" id="A0A4Y7XAQ7"/>
<proteinExistence type="predicted"/>
<dbReference type="Proteomes" id="UP000297834">
    <property type="component" value="Unassembled WGS sequence"/>
</dbReference>
<name>A0A4Y7XAQ7_9GAMM</name>
<dbReference type="PANTHER" id="PTHR13504:SF38">
    <property type="entry name" value="FIDO DOMAIN-CONTAINING PROTEIN"/>
    <property type="match status" value="1"/>
</dbReference>
<evidence type="ECO:0000256" key="2">
    <source>
        <dbReference type="PIRSR" id="PIRSR640198-2"/>
    </source>
</evidence>
<dbReference type="InterPro" id="IPR036597">
    <property type="entry name" value="Fido-like_dom_sf"/>
</dbReference>
<evidence type="ECO:0000313" key="6">
    <source>
        <dbReference type="Proteomes" id="UP000297834"/>
    </source>
</evidence>
<keyword evidence="2" id="KW-0547">Nucleotide-binding</keyword>
<dbReference type="InterPro" id="IPR040198">
    <property type="entry name" value="Fido_containing"/>
</dbReference>
<dbReference type="OrthoDB" id="9807853at2"/>
<feature type="binding site" evidence="2">
    <location>
        <begin position="231"/>
        <end position="238"/>
    </location>
    <ligand>
        <name>ATP</name>
        <dbReference type="ChEBI" id="CHEBI:30616"/>
    </ligand>
</feature>
<dbReference type="Pfam" id="PF02661">
    <property type="entry name" value="Fic"/>
    <property type="match status" value="1"/>
</dbReference>
<sequence length="398" mass="45813">MPELSKAWLDDTTLRVMTYRSGSFTFSLSLDLQGLQPMIDRVNDAQQRFNKMPALPHIIDQMQEKVLASSVYSTNTIEGGEFTEEETAQILRIDPKLIQRTEEKRLTNLKQAIEWVKQNSQQPDHNQLRTNDGQTITMQDVFTLHRLVSQGVDEQTNPPAQFRNNQPGQKTLVGNAAHGGTYRPPKSLDDIEYLMQAWLEWLNHPAIMQQSALIRASLAHFYFELIHPFWDGNGRTGRLIEMLILEQSGYRFSASAVWRYYQQNLHQYFALFNQCRKLAEQKQPPAHQGFVRFMIEGMFTTINDLHDQANSIISFLLYKNALNDARSTKVLSERQFNLVELYMSLLSAGSSALTPSELYKTPVVRGLFSDKTERTYYRDIEKIVQSGFLKDSGGKLYI</sequence>
<gene>
    <name evidence="5" type="ORF">E2B99_10245</name>
</gene>
<dbReference type="PANTHER" id="PTHR13504">
    <property type="entry name" value="FIDO DOMAIN-CONTAINING PROTEIN DDB_G0283145"/>
    <property type="match status" value="1"/>
</dbReference>
<feature type="site" description="Important for autoinhibition of adenylyltransferase activity" evidence="3">
    <location>
        <position position="78"/>
    </location>
</feature>
<dbReference type="PROSITE" id="PS51459">
    <property type="entry name" value="FIDO"/>
    <property type="match status" value="1"/>
</dbReference>
<evidence type="ECO:0000259" key="4">
    <source>
        <dbReference type="PROSITE" id="PS51459"/>
    </source>
</evidence>
<reference evidence="5 6" key="1">
    <citation type="submission" date="2019-03" db="EMBL/GenBank/DDBJ databases">
        <title>Alkanindiges illinoisensis: a potential pathogenic isolated from ascites of a gastric cancer patient with abdominal metastasis.</title>
        <authorList>
            <person name="Hu X."/>
            <person name="Yang B."/>
            <person name="Yan X."/>
            <person name="Lin L."/>
            <person name="Zhao H."/>
            <person name="Zhou F."/>
            <person name="Su B."/>
            <person name="Chen J."/>
            <person name="Rui Y."/>
            <person name="Wang Q."/>
            <person name="Zheng L."/>
        </authorList>
    </citation>
    <scope>NUCLEOTIDE SEQUENCE [LARGE SCALE GENOMIC DNA]</scope>
    <source>
        <strain evidence="5 6">NFYY 23406</strain>
    </source>
</reference>
<dbReference type="Gene3D" id="1.10.3290.10">
    <property type="entry name" value="Fido-like domain"/>
    <property type="match status" value="1"/>
</dbReference>